<evidence type="ECO:0008006" key="3">
    <source>
        <dbReference type="Google" id="ProtNLM"/>
    </source>
</evidence>
<keyword evidence="2" id="KW-1185">Reference proteome</keyword>
<dbReference type="RefSeq" id="WP_156016106.1">
    <property type="nucleotide sequence ID" value="NZ_WGGD01000005.1"/>
</dbReference>
<evidence type="ECO:0000313" key="2">
    <source>
        <dbReference type="Proteomes" id="UP000470772"/>
    </source>
</evidence>
<name>A0A6A9QLH8_SULME</name>
<protein>
    <recommendedName>
        <fullName evidence="3">4Fe4S-binding SPASM domain-containing protein</fullName>
    </recommendedName>
</protein>
<dbReference type="CDD" id="cd21109">
    <property type="entry name" value="SPASM"/>
    <property type="match status" value="1"/>
</dbReference>
<dbReference type="AlphaFoldDB" id="A0A6A9QLH8"/>
<dbReference type="Proteomes" id="UP000470772">
    <property type="component" value="Unassembled WGS sequence"/>
</dbReference>
<proteinExistence type="predicted"/>
<gene>
    <name evidence="1" type="ORF">GC250_01065</name>
</gene>
<organism evidence="1 2">
    <name type="scientific">Sulfuracidifex metallicus DSM 6482 = JCM 9184</name>
    <dbReference type="NCBI Taxonomy" id="523847"/>
    <lineage>
        <taxon>Archaea</taxon>
        <taxon>Thermoproteota</taxon>
        <taxon>Thermoprotei</taxon>
        <taxon>Sulfolobales</taxon>
        <taxon>Sulfolobaceae</taxon>
        <taxon>Sulfuracidifex</taxon>
    </lineage>
</organism>
<evidence type="ECO:0000313" key="1">
    <source>
        <dbReference type="EMBL" id="MUN28085.1"/>
    </source>
</evidence>
<dbReference type="EMBL" id="WGGD01000005">
    <property type="protein sequence ID" value="MUN28085.1"/>
    <property type="molecule type" value="Genomic_DNA"/>
</dbReference>
<comment type="caution">
    <text evidence="1">The sequence shown here is derived from an EMBL/GenBank/DDBJ whole genome shotgun (WGS) entry which is preliminary data.</text>
</comment>
<reference evidence="1 2" key="1">
    <citation type="submission" date="2019-10" db="EMBL/GenBank/DDBJ databases">
        <title>Sequencing and Assembly of Multiple Reported Metal-Biooxidizing Members of the Extremely Thermoacidophilic Archaeal Family Sulfolobaceae.</title>
        <authorList>
            <person name="Counts J.A."/>
            <person name="Kelly R.M."/>
        </authorList>
    </citation>
    <scope>NUCLEOTIDE SEQUENCE [LARGE SCALE GENOMIC DNA]</scope>
    <source>
        <strain evidence="1 2">DSM 6482</strain>
    </source>
</reference>
<sequence>MNSEKLNVGCTNIGRTLALMPNGDVKICCGHPIFQYVDDPNDLYLIGNIMREDLVSMVKKAQSVLLYWWIHFLGPKKILEKIGAKESGFTSIYHACNVIAKNKEYQNRIYEYIEKHKFEIFINDIILSDNIIRLENVIRSIGLMDKLRKRYNSTSQ</sequence>
<accession>A0A6A9QLH8</accession>